<protein>
    <submittedName>
        <fullName evidence="2">Uncharacterized protein</fullName>
    </submittedName>
</protein>
<name>A0AAW0T4C5_SCYPA</name>
<dbReference type="Proteomes" id="UP001487740">
    <property type="component" value="Unassembled WGS sequence"/>
</dbReference>
<evidence type="ECO:0000313" key="2">
    <source>
        <dbReference type="EMBL" id="KAK8382229.1"/>
    </source>
</evidence>
<evidence type="ECO:0000256" key="1">
    <source>
        <dbReference type="SAM" id="MobiDB-lite"/>
    </source>
</evidence>
<comment type="caution">
    <text evidence="2">The sequence shown here is derived from an EMBL/GenBank/DDBJ whole genome shotgun (WGS) entry which is preliminary data.</text>
</comment>
<gene>
    <name evidence="2" type="ORF">O3P69_015277</name>
</gene>
<feature type="region of interest" description="Disordered" evidence="1">
    <location>
        <begin position="59"/>
        <end position="126"/>
    </location>
</feature>
<keyword evidence="3" id="KW-1185">Reference proteome</keyword>
<evidence type="ECO:0000313" key="3">
    <source>
        <dbReference type="Proteomes" id="UP001487740"/>
    </source>
</evidence>
<feature type="compositionally biased region" description="Basic and acidic residues" evidence="1">
    <location>
        <begin position="107"/>
        <end position="117"/>
    </location>
</feature>
<dbReference type="EMBL" id="JARAKH010000039">
    <property type="protein sequence ID" value="KAK8382229.1"/>
    <property type="molecule type" value="Genomic_DNA"/>
</dbReference>
<reference evidence="2 3" key="1">
    <citation type="submission" date="2023-03" db="EMBL/GenBank/DDBJ databases">
        <title>High-quality genome of Scylla paramamosain provides insights in environmental adaptation.</title>
        <authorList>
            <person name="Zhang L."/>
        </authorList>
    </citation>
    <scope>NUCLEOTIDE SEQUENCE [LARGE SCALE GENOMIC DNA]</scope>
    <source>
        <strain evidence="2">LZ_2023a</strain>
        <tissue evidence="2">Muscle</tissue>
    </source>
</reference>
<dbReference type="AlphaFoldDB" id="A0AAW0T4C5"/>
<sequence length="328" mass="36371">MMKSGKRRGRGENFIMKGCGYVDCGERPYCRETSLMRQGWKELEGKFIFEGLTPTLFHSVPPSSLSPQTPCRAREQEGGSRPSHPESPGTDFTRGTEWNTGMAIKDINPERGEKRPECVIGSQKAKERAREREKFASSLLRRRAGPGVVWGLSCPDKREFMHFSDWPCARDGVYPEVSLCGVAYTLLEREHDALFTTITSTSFAAPVLASQLHKTPGTNSSLLQPGPSCKLFSELGGRNKEDGAVYIRSIKSSSSNSRRRRPELLLLTLSGSCTKTRIKGYTVFEPNNFGVGVPIFSSSTLLSLIPLHLPIFSSKTLLLPAIYFSRSP</sequence>
<accession>A0AAW0T4C5</accession>
<organism evidence="2 3">
    <name type="scientific">Scylla paramamosain</name>
    <name type="common">Mud crab</name>
    <dbReference type="NCBI Taxonomy" id="85552"/>
    <lineage>
        <taxon>Eukaryota</taxon>
        <taxon>Metazoa</taxon>
        <taxon>Ecdysozoa</taxon>
        <taxon>Arthropoda</taxon>
        <taxon>Crustacea</taxon>
        <taxon>Multicrustacea</taxon>
        <taxon>Malacostraca</taxon>
        <taxon>Eumalacostraca</taxon>
        <taxon>Eucarida</taxon>
        <taxon>Decapoda</taxon>
        <taxon>Pleocyemata</taxon>
        <taxon>Brachyura</taxon>
        <taxon>Eubrachyura</taxon>
        <taxon>Portunoidea</taxon>
        <taxon>Portunidae</taxon>
        <taxon>Portuninae</taxon>
        <taxon>Scylla</taxon>
    </lineage>
</organism>
<proteinExistence type="predicted"/>